<dbReference type="Proteomes" id="UP000600214">
    <property type="component" value="Unassembled WGS sequence"/>
</dbReference>
<feature type="domain" description="SMEK" evidence="1">
    <location>
        <begin position="16"/>
        <end position="160"/>
    </location>
</feature>
<comment type="caution">
    <text evidence="2">The sequence shown here is derived from an EMBL/GenBank/DDBJ whole genome shotgun (WGS) entry which is preliminary data.</text>
</comment>
<protein>
    <recommendedName>
        <fullName evidence="1">SMEK domain-containing protein</fullName>
    </recommendedName>
</protein>
<dbReference type="InterPro" id="IPR047740">
    <property type="entry name" value="SMEK_dom"/>
</dbReference>
<dbReference type="RefSeq" id="WP_188933277.1">
    <property type="nucleotide sequence ID" value="NZ_BMIA01000002.1"/>
</dbReference>
<accession>A0ABQ1YU51</accession>
<proteinExistence type="predicted"/>
<dbReference type="EMBL" id="BMIA01000002">
    <property type="protein sequence ID" value="GGH36659.1"/>
    <property type="molecule type" value="Genomic_DNA"/>
</dbReference>
<name>A0ABQ1YU51_9BACT</name>
<keyword evidence="3" id="KW-1185">Reference proteome</keyword>
<gene>
    <name evidence="2" type="ORF">GCM10007423_29080</name>
</gene>
<sequence>MYNQKGSDNIAGIFFRINTNLNIIKGKIATDNKTNDFSLNLFLETTALKIYNIIFDKNAINANLASENFPGVDGIDIDASEMIQVTSSYTMSKIDNSIEQVIKYKHYEKYNRLKIILLKDINIKKDRKKIKDRIAKIINGKFLFDIDVDIIDLDQMYRHLKINQNLSKAVEVLTILDNFLEIAPDSKFSAPRAISITFGSDEITNVCSIVNYLTREQINVYTSSKELYDQFRVSGRSSFDYLIYVSQEQMLRHISHTIVVLSNIYITNNIQGKDSCLVLNHLLLNRHRCQVISFNRFLKNLDVFRNLQLGVPKTLNVANIDKRLRDSILKDLFAESMFSTLSYEDVKEALINTYSSFNNSHVDEKEFYLIKFVMDHHPSVFFNLLVLKKDYVLQRLERQIKDACGPSSLQNLTILAPKDFNHRTATRIDNIRSFFPSSQVYYIDEFLFDKSFKFEQSLLSSIPDYVDPDVLSNGDYLGINDVIDWIINDNESMVGIIKAAGGIGKTTFCEKIHDKIVSEHTRFVVAFIDSSTFIQSFKNKRFLVESDYDLYAICKNCYPDWGFVSERSFFLNFALGNIVVIFDGVDEIISTIPSFDLSSFLIYVETLRKAIGRGKIIINCRDTYIEEMNSFFNSQENTHSVMSYELLGFDIGRAELYFRHHFDDKKVLLCKRILKEFYPDVTFNQYSFPPFVLDIIVQIVKSNFNFSEIDFDFNSDILCQEDSNDFLMYRILRRETYKKNVFGFNLSIDDQVRFLCFLAVDERGSVYKDGLLNLLNKIRKFDRGDNIVKGLQDHPLLTRSGQNLVFRFPFLNTYFKAIMVTEFLFCSTSFATSQNLVQVLSYDCNINSEVARLLTARIRVMNNNFELLVKRARTCIGRLREFGLKNDYLLSHVEKSISNLFLILVASFSNRNSNELIRGLFSKSDGVISNFCLIDVPASTDLNLDFSDLYFSESRILRFADFFNCKVTEETYFDDTCEISEVYSKRIDISKINASAKNFDSNIRGDNSVFKVLTYQTTGHADISRFFRQYLSYFLLNRQLVPVDRRSIQIDSHNTITIDTITTHLENGGIIEVDKSGFSIHVNRNFHSNINRFLSQGRTFLELNRAIRSVVEADLSGNEPDRRYDYLDFKRRED</sequence>
<dbReference type="SUPFAM" id="SSF52540">
    <property type="entry name" value="P-loop containing nucleoside triphosphate hydrolases"/>
    <property type="match status" value="1"/>
</dbReference>
<dbReference type="Pfam" id="PF21941">
    <property type="entry name" value="SMEK_N"/>
    <property type="match status" value="1"/>
</dbReference>
<reference evidence="3" key="1">
    <citation type="journal article" date="2019" name="Int. J. Syst. Evol. Microbiol.">
        <title>The Global Catalogue of Microorganisms (GCM) 10K type strain sequencing project: providing services to taxonomists for standard genome sequencing and annotation.</title>
        <authorList>
            <consortium name="The Broad Institute Genomics Platform"/>
            <consortium name="The Broad Institute Genome Sequencing Center for Infectious Disease"/>
            <person name="Wu L."/>
            <person name="Ma J."/>
        </authorList>
    </citation>
    <scope>NUCLEOTIDE SEQUENCE [LARGE SCALE GENOMIC DNA]</scope>
    <source>
        <strain evidence="3">CGMCC 1.15288</strain>
    </source>
</reference>
<dbReference type="NCBIfam" id="NF033859">
    <property type="entry name" value="SMEK_N"/>
    <property type="match status" value="1"/>
</dbReference>
<dbReference type="Gene3D" id="3.40.50.300">
    <property type="entry name" value="P-loop containing nucleotide triphosphate hydrolases"/>
    <property type="match status" value="1"/>
</dbReference>
<organism evidence="2 3">
    <name type="scientific">Dyadobacter endophyticus</name>
    <dbReference type="NCBI Taxonomy" id="1749036"/>
    <lineage>
        <taxon>Bacteria</taxon>
        <taxon>Pseudomonadati</taxon>
        <taxon>Bacteroidota</taxon>
        <taxon>Cytophagia</taxon>
        <taxon>Cytophagales</taxon>
        <taxon>Spirosomataceae</taxon>
        <taxon>Dyadobacter</taxon>
    </lineage>
</organism>
<dbReference type="InterPro" id="IPR027417">
    <property type="entry name" value="P-loop_NTPase"/>
</dbReference>
<evidence type="ECO:0000259" key="1">
    <source>
        <dbReference type="Pfam" id="PF21941"/>
    </source>
</evidence>
<evidence type="ECO:0000313" key="2">
    <source>
        <dbReference type="EMBL" id="GGH36659.1"/>
    </source>
</evidence>
<evidence type="ECO:0000313" key="3">
    <source>
        <dbReference type="Proteomes" id="UP000600214"/>
    </source>
</evidence>